<proteinExistence type="predicted"/>
<dbReference type="AlphaFoldDB" id="A0A6C0KVM6"/>
<dbReference type="EMBL" id="MN740989">
    <property type="protein sequence ID" value="QHU21301.1"/>
    <property type="molecule type" value="Genomic_DNA"/>
</dbReference>
<name>A0A6C0KVM6_9ZZZZ</name>
<protein>
    <submittedName>
        <fullName evidence="2">Uncharacterized protein</fullName>
    </submittedName>
</protein>
<organism evidence="2">
    <name type="scientific">viral metagenome</name>
    <dbReference type="NCBI Taxonomy" id="1070528"/>
    <lineage>
        <taxon>unclassified sequences</taxon>
        <taxon>metagenomes</taxon>
        <taxon>organismal metagenomes</taxon>
    </lineage>
</organism>
<evidence type="ECO:0000256" key="1">
    <source>
        <dbReference type="SAM" id="MobiDB-lite"/>
    </source>
</evidence>
<reference evidence="2" key="1">
    <citation type="journal article" date="2020" name="Nature">
        <title>Giant virus diversity and host interactions through global metagenomics.</title>
        <authorList>
            <person name="Schulz F."/>
            <person name="Roux S."/>
            <person name="Paez-Espino D."/>
            <person name="Jungbluth S."/>
            <person name="Walsh D.A."/>
            <person name="Denef V.J."/>
            <person name="McMahon K.D."/>
            <person name="Konstantinidis K.T."/>
            <person name="Eloe-Fadrosh E.A."/>
            <person name="Kyrpides N.C."/>
            <person name="Woyke T."/>
        </authorList>
    </citation>
    <scope>NUCLEOTIDE SEQUENCE</scope>
    <source>
        <strain evidence="2">GVMAG-S-3300013094-109</strain>
    </source>
</reference>
<evidence type="ECO:0000313" key="2">
    <source>
        <dbReference type="EMBL" id="QHU21301.1"/>
    </source>
</evidence>
<feature type="region of interest" description="Disordered" evidence="1">
    <location>
        <begin position="265"/>
        <end position="319"/>
    </location>
</feature>
<sequence>MFSFRPRTAEEKTDNLKEKLLSKLDDLLVRYTKTWNNFQDRRDRLAYVAFNSPNRQFLQEQIDENESNTEIVKKMIDIINNYRKLIFGIEKTEPVRIRSNTSESSYLEYIIWFNSFKNRAISILEKTVEDSQKILDELSNDYVTSRILSDIIRITPNIILQIGDLKYARNDWARHSRGNNNIPVSATSYIPPILDINSETPSEIVVAKDVNRIDVPLATIDMTTMGRTSNVLDLSEEGLIKLRQKNLVAEGSDVEEIVDPDYNESLRGVVRLPQQGKTRGGRKRNKNKGNKKSKKNGIKKRNKTAKKKNKRHTNKRKYK</sequence>
<feature type="compositionally biased region" description="Basic residues" evidence="1">
    <location>
        <begin position="279"/>
        <end position="319"/>
    </location>
</feature>
<accession>A0A6C0KVM6</accession>